<evidence type="ECO:0008006" key="5">
    <source>
        <dbReference type="Google" id="ProtNLM"/>
    </source>
</evidence>
<evidence type="ECO:0000313" key="3">
    <source>
        <dbReference type="EMBL" id="QOP42891.1"/>
    </source>
</evidence>
<dbReference type="Proteomes" id="UP000593719">
    <property type="component" value="Chromosome"/>
</dbReference>
<name>A0A7M1AZK7_9BACT</name>
<dbReference type="InterPro" id="IPR018698">
    <property type="entry name" value="VWA-like_dom"/>
</dbReference>
<feature type="domain" description="Putative metallopeptidase" evidence="2">
    <location>
        <begin position="5"/>
        <end position="241"/>
    </location>
</feature>
<dbReference type="Pfam" id="PF13203">
    <property type="entry name" value="DUF2201_N"/>
    <property type="match status" value="1"/>
</dbReference>
<feature type="domain" description="VWA-like" evidence="1">
    <location>
        <begin position="250"/>
        <end position="372"/>
    </location>
</feature>
<dbReference type="PANTHER" id="PTHR38730:SF1">
    <property type="entry name" value="SLL7028 PROTEIN"/>
    <property type="match status" value="1"/>
</dbReference>
<protein>
    <recommendedName>
        <fullName evidence="5">VWA-like domain-containing protein</fullName>
    </recommendedName>
</protein>
<dbReference type="InterPro" id="IPR025154">
    <property type="entry name" value="Put_metallopeptidase_dom"/>
</dbReference>
<dbReference type="RefSeq" id="WP_193151210.1">
    <property type="nucleotide sequence ID" value="NZ_CP041235.1"/>
</dbReference>
<organism evidence="3 4">
    <name type="scientific">Sulfurimonas sediminis</name>
    <dbReference type="NCBI Taxonomy" id="2590020"/>
    <lineage>
        <taxon>Bacteria</taxon>
        <taxon>Pseudomonadati</taxon>
        <taxon>Campylobacterota</taxon>
        <taxon>Epsilonproteobacteria</taxon>
        <taxon>Campylobacterales</taxon>
        <taxon>Sulfurimonadaceae</taxon>
        <taxon>Sulfurimonas</taxon>
    </lineage>
</organism>
<gene>
    <name evidence="3" type="ORF">FJR45_02560</name>
</gene>
<dbReference type="EMBL" id="CP041235">
    <property type="protein sequence ID" value="QOP42891.1"/>
    <property type="molecule type" value="Genomic_DNA"/>
</dbReference>
<sequence length="374" mass="43266">MQKTEEKISQAKAKLLLEYPYFGTLASKIDVIINDDIEAFKSDGKKLEINSDYLQNLELSEMEFVFANGAMHASLAHEMRKKNRSGWLWQMATDMAVNDMLVQNGLDMPYGAQYRERFSGMYAEAIYAELKDDILRNDEDLEYEADESDDVQSDNQEQTPQELEEEILQEQLFAEEAIALLESKMHKGEAPVTIERFFQLNDFGKIDWRNELRMALDPYFRDDYVVMPPSKKLLYSGIYLPCNISQTFRLVIAVDSSGSIDEVLLNEFLSEVNFLMTLVQNYQIELLVCDEKIQSHSTFYSGERLEVNIKGGGATDFRPVFHFTEENFDDLKLLLYFTDLDGTFPKYVPDYKVKWISSKEKKLPFGTLIKLDQA</sequence>
<evidence type="ECO:0000259" key="1">
    <source>
        <dbReference type="Pfam" id="PF09967"/>
    </source>
</evidence>
<proteinExistence type="predicted"/>
<accession>A0A7M1AZK7</accession>
<evidence type="ECO:0000259" key="2">
    <source>
        <dbReference type="Pfam" id="PF13203"/>
    </source>
</evidence>
<dbReference type="AlphaFoldDB" id="A0A7M1AZK7"/>
<evidence type="ECO:0000313" key="4">
    <source>
        <dbReference type="Proteomes" id="UP000593719"/>
    </source>
</evidence>
<dbReference type="PANTHER" id="PTHR38730">
    <property type="entry name" value="SLL7028 PROTEIN"/>
    <property type="match status" value="1"/>
</dbReference>
<dbReference type="KEGG" id="ssei:FJR45_02560"/>
<keyword evidence="4" id="KW-1185">Reference proteome</keyword>
<dbReference type="Pfam" id="PF09967">
    <property type="entry name" value="DUF2201"/>
    <property type="match status" value="1"/>
</dbReference>
<reference evidence="3 4" key="1">
    <citation type="submission" date="2019-06" db="EMBL/GenBank/DDBJ databases">
        <title>Sulfurimonas gotlandica sp. nov., a chemoautotrophic and psychrotolerant epsilonproteobacterium isolated from a pelagic redoxcline, and an emended description of the genus Sulfurimonas.</title>
        <authorList>
            <person name="Wang S."/>
            <person name="Jiang L."/>
            <person name="Shao Z."/>
        </authorList>
    </citation>
    <scope>NUCLEOTIDE SEQUENCE [LARGE SCALE GENOMIC DNA]</scope>
    <source>
        <strain evidence="3 4">S2-6</strain>
    </source>
</reference>